<evidence type="ECO:0000313" key="2">
    <source>
        <dbReference type="Proteomes" id="UP000821865"/>
    </source>
</evidence>
<protein>
    <submittedName>
        <fullName evidence="1">Uncharacterized protein</fullName>
    </submittedName>
</protein>
<reference evidence="1" key="1">
    <citation type="submission" date="2020-05" db="EMBL/GenBank/DDBJ databases">
        <title>Large-scale comparative analyses of tick genomes elucidate their genetic diversity and vector capacities.</title>
        <authorList>
            <person name="Jia N."/>
            <person name="Wang J."/>
            <person name="Shi W."/>
            <person name="Du L."/>
            <person name="Sun Y."/>
            <person name="Zhan W."/>
            <person name="Jiang J."/>
            <person name="Wang Q."/>
            <person name="Zhang B."/>
            <person name="Ji P."/>
            <person name="Sakyi L.B."/>
            <person name="Cui X."/>
            <person name="Yuan T."/>
            <person name="Jiang B."/>
            <person name="Yang W."/>
            <person name="Lam T.T.-Y."/>
            <person name="Chang Q."/>
            <person name="Ding S."/>
            <person name="Wang X."/>
            <person name="Zhu J."/>
            <person name="Ruan X."/>
            <person name="Zhao L."/>
            <person name="Wei J."/>
            <person name="Que T."/>
            <person name="Du C."/>
            <person name="Cheng J."/>
            <person name="Dai P."/>
            <person name="Han X."/>
            <person name="Huang E."/>
            <person name="Gao Y."/>
            <person name="Liu J."/>
            <person name="Shao H."/>
            <person name="Ye R."/>
            <person name="Li L."/>
            <person name="Wei W."/>
            <person name="Wang X."/>
            <person name="Wang C."/>
            <person name="Yang T."/>
            <person name="Huo Q."/>
            <person name="Li W."/>
            <person name="Guo W."/>
            <person name="Chen H."/>
            <person name="Zhou L."/>
            <person name="Ni X."/>
            <person name="Tian J."/>
            <person name="Zhou Y."/>
            <person name="Sheng Y."/>
            <person name="Liu T."/>
            <person name="Pan Y."/>
            <person name="Xia L."/>
            <person name="Li J."/>
            <person name="Zhao F."/>
            <person name="Cao W."/>
        </authorList>
    </citation>
    <scope>NUCLEOTIDE SEQUENCE</scope>
    <source>
        <strain evidence="1">Dsil-2018</strain>
    </source>
</reference>
<keyword evidence="2" id="KW-1185">Reference proteome</keyword>
<comment type="caution">
    <text evidence="1">The sequence shown here is derived from an EMBL/GenBank/DDBJ whole genome shotgun (WGS) entry which is preliminary data.</text>
</comment>
<dbReference type="Proteomes" id="UP000821865">
    <property type="component" value="Chromosome 10"/>
</dbReference>
<accession>A0ACB8DMT9</accession>
<gene>
    <name evidence="1" type="ORF">HPB49_007915</name>
</gene>
<sequence length="370" mass="40309">MRPACCYFVAATATVAAYYSLEVCCQKPYDVRLPEEHVGMFFRNNLEAARSCQDEPACPYKRFLNVTTCWGYEPGCSAQHRYSLAACPEGSAGCLVVFVCVELGLSHVVVCVTMAANAKKRTTLTFAAKLEAIQRIENGEKKSSVAEAFGIPRSTLSTLLKNKGNIKAKAEKSQHSGARRVRKAAFEDVEKALHEGASSGWLQRFKTRFDIVGKTVSGESEDANDEEIQKWLHHEWSKLRMGQDLKMLKASWDNVKQSTIANCFQHAGFPGCTDEASGEESEEAGLACADEESELAETWSKLESFVGAEPQSIDDSTGTTAELTDVEIVAKVTAEQPNENAAEMDPASADDASLPTSAEVIAALALVRRD</sequence>
<organism evidence="1 2">
    <name type="scientific">Dermacentor silvarum</name>
    <name type="common">Tick</name>
    <dbReference type="NCBI Taxonomy" id="543639"/>
    <lineage>
        <taxon>Eukaryota</taxon>
        <taxon>Metazoa</taxon>
        <taxon>Ecdysozoa</taxon>
        <taxon>Arthropoda</taxon>
        <taxon>Chelicerata</taxon>
        <taxon>Arachnida</taxon>
        <taxon>Acari</taxon>
        <taxon>Parasitiformes</taxon>
        <taxon>Ixodida</taxon>
        <taxon>Ixodoidea</taxon>
        <taxon>Ixodidae</taxon>
        <taxon>Rhipicephalinae</taxon>
        <taxon>Dermacentor</taxon>
    </lineage>
</organism>
<name>A0ACB8DMT9_DERSI</name>
<dbReference type="EMBL" id="CM023479">
    <property type="protein sequence ID" value="KAH7973972.1"/>
    <property type="molecule type" value="Genomic_DNA"/>
</dbReference>
<proteinExistence type="predicted"/>
<evidence type="ECO:0000313" key="1">
    <source>
        <dbReference type="EMBL" id="KAH7973972.1"/>
    </source>
</evidence>